<proteinExistence type="predicted"/>
<feature type="signal peptide" evidence="1">
    <location>
        <begin position="1"/>
        <end position="33"/>
    </location>
</feature>
<protein>
    <submittedName>
        <fullName evidence="3">PEP-CTERM sorting domain-containing protein</fullName>
    </submittedName>
</protein>
<dbReference type="InterPro" id="IPR013424">
    <property type="entry name" value="Ice-binding_C"/>
</dbReference>
<evidence type="ECO:0000313" key="4">
    <source>
        <dbReference type="Proteomes" id="UP000320730"/>
    </source>
</evidence>
<gene>
    <name evidence="3" type="ORF">EWV40_03040</name>
</gene>
<dbReference type="Pfam" id="PF07589">
    <property type="entry name" value="PEP-CTERM"/>
    <property type="match status" value="1"/>
</dbReference>
<keyword evidence="1" id="KW-0732">Signal</keyword>
<dbReference type="AlphaFoldDB" id="A0A552M1L2"/>
<reference evidence="3 4" key="1">
    <citation type="submission" date="2019-01" db="EMBL/GenBank/DDBJ databases">
        <title>Coherence of Microcystis species and biogeography revealed through population genomics.</title>
        <authorList>
            <person name="Perez-Carrascal O.M."/>
            <person name="Terrat Y."/>
            <person name="Giani A."/>
            <person name="Fortin N."/>
            <person name="Tromas N."/>
            <person name="Shapiro B.J."/>
        </authorList>
    </citation>
    <scope>NUCLEOTIDE SEQUENCE [LARGE SCALE GENOMIC DNA]</scope>
    <source>
        <strain evidence="3">Mf_WU_F_19750830_S460</strain>
    </source>
</reference>
<feature type="domain" description="Ice-binding protein C-terminal" evidence="2">
    <location>
        <begin position="218"/>
        <end position="242"/>
    </location>
</feature>
<dbReference type="Proteomes" id="UP000320730">
    <property type="component" value="Unassembled WGS sequence"/>
</dbReference>
<accession>A0A552M1L2</accession>
<dbReference type="NCBIfam" id="TIGR02595">
    <property type="entry name" value="PEP_CTERM"/>
    <property type="match status" value="1"/>
</dbReference>
<evidence type="ECO:0000259" key="2">
    <source>
        <dbReference type="Pfam" id="PF07589"/>
    </source>
</evidence>
<evidence type="ECO:0000313" key="3">
    <source>
        <dbReference type="EMBL" id="TRV26338.1"/>
    </source>
</evidence>
<organism evidence="3 4">
    <name type="scientific">Microcystis flos-aquae Mf_WU_F_19750830_S460</name>
    <dbReference type="NCBI Taxonomy" id="2486237"/>
    <lineage>
        <taxon>Bacteria</taxon>
        <taxon>Bacillati</taxon>
        <taxon>Cyanobacteriota</taxon>
        <taxon>Cyanophyceae</taxon>
        <taxon>Oscillatoriophycideae</taxon>
        <taxon>Chroococcales</taxon>
        <taxon>Microcystaceae</taxon>
        <taxon>Microcystis</taxon>
    </lineage>
</organism>
<sequence>MKTSTVIKKLSMVGAGAALFGAATSFVTLPASAAVTVLDFENIAPYPNNNNVFVQGFYNGGTSSDGTTGTNYGVEFSSNALLICLNTPGISCSNTSRGGLGNPNSQKGALFFLSGSQTFMNLASGFDTGFSFFYTAINQAGSISVYDGLNGTGSLLASLSLPTTSSNCDPVYSAGFCPFVPVGVGFAGIAKSVSFAGVANQIVFDDITFGSVTPDPKPVPEPASVLGLLAIGFLGAGSVLKRKLK</sequence>
<dbReference type="EMBL" id="SFAN01000025">
    <property type="protein sequence ID" value="TRV26338.1"/>
    <property type="molecule type" value="Genomic_DNA"/>
</dbReference>
<name>A0A552M1L2_9CHRO</name>
<feature type="chain" id="PRO_5022140481" evidence="1">
    <location>
        <begin position="34"/>
        <end position="245"/>
    </location>
</feature>
<evidence type="ECO:0000256" key="1">
    <source>
        <dbReference type="SAM" id="SignalP"/>
    </source>
</evidence>
<comment type="caution">
    <text evidence="3">The sequence shown here is derived from an EMBL/GenBank/DDBJ whole genome shotgun (WGS) entry which is preliminary data.</text>
</comment>